<name>A0A7X9P2I5_9BACT</name>
<dbReference type="AlphaFoldDB" id="A0A7X9P2I5"/>
<dbReference type="RefSeq" id="WP_169656684.1">
    <property type="nucleotide sequence ID" value="NZ_JABANE010000023.1"/>
</dbReference>
<proteinExistence type="predicted"/>
<feature type="domain" description="DUF6089" evidence="1">
    <location>
        <begin position="43"/>
        <end position="248"/>
    </location>
</feature>
<dbReference type="Pfam" id="PF19573">
    <property type="entry name" value="DUF6089"/>
    <property type="match status" value="1"/>
</dbReference>
<protein>
    <recommendedName>
        <fullName evidence="1">DUF6089 domain-containing protein</fullName>
    </recommendedName>
</protein>
<dbReference type="InterPro" id="IPR045743">
    <property type="entry name" value="DUF6089"/>
</dbReference>
<dbReference type="InterPro" id="IPR011250">
    <property type="entry name" value="OMP/PagP_B-barrel"/>
</dbReference>
<evidence type="ECO:0000313" key="3">
    <source>
        <dbReference type="Proteomes" id="UP000576082"/>
    </source>
</evidence>
<dbReference type="Gene3D" id="2.40.160.20">
    <property type="match status" value="1"/>
</dbReference>
<accession>A0A7X9P2I5</accession>
<keyword evidence="3" id="KW-1185">Reference proteome</keyword>
<comment type="caution">
    <text evidence="2">The sequence shown here is derived from an EMBL/GenBank/DDBJ whole genome shotgun (WGS) entry which is preliminary data.</text>
</comment>
<evidence type="ECO:0000259" key="1">
    <source>
        <dbReference type="Pfam" id="PF19573"/>
    </source>
</evidence>
<reference evidence="2 3" key="1">
    <citation type="submission" date="2020-04" db="EMBL/GenBank/DDBJ databases">
        <title>Flammeovirga sp. SR4, a novel species isolated from seawater.</title>
        <authorList>
            <person name="Wang X."/>
        </authorList>
    </citation>
    <scope>NUCLEOTIDE SEQUENCE [LARGE SCALE GENOMIC DNA]</scope>
    <source>
        <strain evidence="2 3">ATCC 23126</strain>
    </source>
</reference>
<organism evidence="2 3">
    <name type="scientific">Flammeovirga aprica JL-4</name>
    <dbReference type="NCBI Taxonomy" id="694437"/>
    <lineage>
        <taxon>Bacteria</taxon>
        <taxon>Pseudomonadati</taxon>
        <taxon>Bacteroidota</taxon>
        <taxon>Cytophagia</taxon>
        <taxon>Cytophagales</taxon>
        <taxon>Flammeovirgaceae</taxon>
        <taxon>Flammeovirga</taxon>
    </lineage>
</organism>
<gene>
    <name evidence="2" type="ORF">HHU12_10440</name>
</gene>
<dbReference type="Proteomes" id="UP000576082">
    <property type="component" value="Unassembled WGS sequence"/>
</dbReference>
<sequence length="257" mass="28177">MKLKTSLQAVLFLVLLCFAYSESYSQGLKSRARFTSKKRYISFGGMITSANFMGDLSPANSMGSIDWAHTKFQFGGFIQKRMTPRVTARLSLNNNIFSGSDKDAGRNADRGLEFSTYAVQLNAMGLVDLFPNSGVFYRRPKIPIPYVGLGFGFLFSTATVSQNPEPGYQGSILTGKKTVNTPTYVIPVALGVRYKLTSHLDIAFEATANYTGSDKIDGIDNDVNSSPTINSINDAFLTLGFQLNYIVGGSIKMPKFR</sequence>
<dbReference type="EMBL" id="JABANE010000023">
    <property type="protein sequence ID" value="NME68378.1"/>
    <property type="molecule type" value="Genomic_DNA"/>
</dbReference>
<evidence type="ECO:0000313" key="2">
    <source>
        <dbReference type="EMBL" id="NME68378.1"/>
    </source>
</evidence>
<dbReference type="SUPFAM" id="SSF56925">
    <property type="entry name" value="OMPA-like"/>
    <property type="match status" value="1"/>
</dbReference>